<protein>
    <submittedName>
        <fullName evidence="1">Uncharacterized protein</fullName>
    </submittedName>
</protein>
<comment type="caution">
    <text evidence="1">The sequence shown here is derived from an EMBL/GenBank/DDBJ whole genome shotgun (WGS) entry which is preliminary data.</text>
</comment>
<dbReference type="Proteomes" id="UP000260644">
    <property type="component" value="Unassembled WGS sequence"/>
</dbReference>
<dbReference type="EMBL" id="QPMM01000013">
    <property type="protein sequence ID" value="RFS19470.1"/>
    <property type="molecule type" value="Genomic_DNA"/>
</dbReference>
<proteinExistence type="predicted"/>
<gene>
    <name evidence="1" type="ORF">DVR12_22820</name>
</gene>
<reference evidence="1 2" key="1">
    <citation type="submission" date="2018-07" db="EMBL/GenBank/DDBJ databases">
        <title>Chitinophaga K2CV101002-2 sp. nov., isolated from a monsoon evergreen broad-leaved forest soil.</title>
        <authorList>
            <person name="Lv Y."/>
        </authorList>
    </citation>
    <scope>NUCLEOTIDE SEQUENCE [LARGE SCALE GENOMIC DNA]</scope>
    <source>
        <strain evidence="1 2">GDMCC 1.1288</strain>
    </source>
</reference>
<dbReference type="AlphaFoldDB" id="A0A3E1Y427"/>
<sequence length="81" mass="9262">MNNPIEIRGNIAVRNLRQAKFSNGLPFMINSKDLPAHQCYLEYPSGKISLMTLAPNNRDFLLIRDLTSTEAAKVRERYNLP</sequence>
<name>A0A3E1Y427_9BACT</name>
<evidence type="ECO:0000313" key="2">
    <source>
        <dbReference type="Proteomes" id="UP000260644"/>
    </source>
</evidence>
<accession>A0A3E1Y427</accession>
<evidence type="ECO:0000313" key="1">
    <source>
        <dbReference type="EMBL" id="RFS19470.1"/>
    </source>
</evidence>
<organism evidence="1 2">
    <name type="scientific">Chitinophaga silvatica</name>
    <dbReference type="NCBI Taxonomy" id="2282649"/>
    <lineage>
        <taxon>Bacteria</taxon>
        <taxon>Pseudomonadati</taxon>
        <taxon>Bacteroidota</taxon>
        <taxon>Chitinophagia</taxon>
        <taxon>Chitinophagales</taxon>
        <taxon>Chitinophagaceae</taxon>
        <taxon>Chitinophaga</taxon>
    </lineage>
</organism>
<keyword evidence="2" id="KW-1185">Reference proteome</keyword>